<dbReference type="EMBL" id="HBFR01004947">
    <property type="protein sequence ID" value="CAD8876240.1"/>
    <property type="molecule type" value="Transcribed_RNA"/>
</dbReference>
<evidence type="ECO:0000256" key="6">
    <source>
        <dbReference type="ARBA" id="ARBA00022833"/>
    </source>
</evidence>
<dbReference type="GO" id="GO:0005886">
    <property type="term" value="C:plasma membrane"/>
    <property type="evidence" value="ECO:0007669"/>
    <property type="project" value="TreeGrafter"/>
</dbReference>
<keyword evidence="3" id="KW-0645">Protease</keyword>
<keyword evidence="7" id="KW-0482">Metalloprotease</keyword>
<dbReference type="PANTHER" id="PTHR11733:SF167">
    <property type="entry name" value="FI17812P1-RELATED"/>
    <property type="match status" value="1"/>
</dbReference>
<dbReference type="PANTHER" id="PTHR11733">
    <property type="entry name" value="ZINC METALLOPROTEASE FAMILY M13 NEPRILYSIN-RELATED"/>
    <property type="match status" value="1"/>
</dbReference>
<dbReference type="PROSITE" id="PS51885">
    <property type="entry name" value="NEPRILYSIN"/>
    <property type="match status" value="1"/>
</dbReference>
<dbReference type="PRINTS" id="PR00786">
    <property type="entry name" value="NEPRILYSIN"/>
</dbReference>
<evidence type="ECO:0000259" key="10">
    <source>
        <dbReference type="Pfam" id="PF05649"/>
    </source>
</evidence>
<dbReference type="InterPro" id="IPR018497">
    <property type="entry name" value="Peptidase_M13_C"/>
</dbReference>
<feature type="signal peptide" evidence="8">
    <location>
        <begin position="1"/>
        <end position="21"/>
    </location>
</feature>
<feature type="domain" description="Peptidase M13 N-terminal" evidence="10">
    <location>
        <begin position="37"/>
        <end position="443"/>
    </location>
</feature>
<dbReference type="Gene3D" id="3.40.390.10">
    <property type="entry name" value="Collagenase (Catalytic Domain)"/>
    <property type="match status" value="1"/>
</dbReference>
<reference evidence="11" key="1">
    <citation type="submission" date="2021-01" db="EMBL/GenBank/DDBJ databases">
        <authorList>
            <person name="Corre E."/>
            <person name="Pelletier E."/>
            <person name="Niang G."/>
            <person name="Scheremetjew M."/>
            <person name="Finn R."/>
            <person name="Kale V."/>
            <person name="Holt S."/>
            <person name="Cochrane G."/>
            <person name="Meng A."/>
            <person name="Brown T."/>
            <person name="Cohen L."/>
        </authorList>
    </citation>
    <scope>NUCLEOTIDE SEQUENCE</scope>
    <source>
        <strain evidence="11">308</strain>
    </source>
</reference>
<keyword evidence="4" id="KW-0479">Metal-binding</keyword>
<evidence type="ECO:0000256" key="2">
    <source>
        <dbReference type="ARBA" id="ARBA00007357"/>
    </source>
</evidence>
<keyword evidence="5" id="KW-0378">Hydrolase</keyword>
<dbReference type="InterPro" id="IPR008753">
    <property type="entry name" value="Peptidase_M13_N"/>
</dbReference>
<dbReference type="InterPro" id="IPR000718">
    <property type="entry name" value="Peptidase_M13"/>
</dbReference>
<comment type="cofactor">
    <cofactor evidence="1">
        <name>Zn(2+)</name>
        <dbReference type="ChEBI" id="CHEBI:29105"/>
    </cofactor>
</comment>
<comment type="similarity">
    <text evidence="2">Belongs to the peptidase M13 family.</text>
</comment>
<dbReference type="GO" id="GO:0004222">
    <property type="term" value="F:metalloendopeptidase activity"/>
    <property type="evidence" value="ECO:0007669"/>
    <property type="project" value="InterPro"/>
</dbReference>
<evidence type="ECO:0000259" key="9">
    <source>
        <dbReference type="Pfam" id="PF01431"/>
    </source>
</evidence>
<dbReference type="InterPro" id="IPR024079">
    <property type="entry name" value="MetalloPept_cat_dom_sf"/>
</dbReference>
<accession>A0A7S1B6F8</accession>
<evidence type="ECO:0000256" key="3">
    <source>
        <dbReference type="ARBA" id="ARBA00022670"/>
    </source>
</evidence>
<evidence type="ECO:0000256" key="1">
    <source>
        <dbReference type="ARBA" id="ARBA00001947"/>
    </source>
</evidence>
<dbReference type="GO" id="GO:0046872">
    <property type="term" value="F:metal ion binding"/>
    <property type="evidence" value="ECO:0007669"/>
    <property type="project" value="UniProtKB-KW"/>
</dbReference>
<evidence type="ECO:0000256" key="7">
    <source>
        <dbReference type="ARBA" id="ARBA00023049"/>
    </source>
</evidence>
<organism evidence="11">
    <name type="scientific">Corethron hystrix</name>
    <dbReference type="NCBI Taxonomy" id="216773"/>
    <lineage>
        <taxon>Eukaryota</taxon>
        <taxon>Sar</taxon>
        <taxon>Stramenopiles</taxon>
        <taxon>Ochrophyta</taxon>
        <taxon>Bacillariophyta</taxon>
        <taxon>Coscinodiscophyceae</taxon>
        <taxon>Corethrophycidae</taxon>
        <taxon>Corethrales</taxon>
        <taxon>Corethraceae</taxon>
        <taxon>Corethron</taxon>
    </lineage>
</organism>
<gene>
    <name evidence="11" type="ORF">CHYS00102_LOCUS3418</name>
</gene>
<evidence type="ECO:0000256" key="8">
    <source>
        <dbReference type="SAM" id="SignalP"/>
    </source>
</evidence>
<dbReference type="GO" id="GO:0016485">
    <property type="term" value="P:protein processing"/>
    <property type="evidence" value="ECO:0007669"/>
    <property type="project" value="TreeGrafter"/>
</dbReference>
<name>A0A7S1B6F8_9STRA</name>
<keyword evidence="6" id="KW-0862">Zinc</keyword>
<dbReference type="Gene3D" id="1.10.1380.10">
    <property type="entry name" value="Neutral endopeptidase , domain2"/>
    <property type="match status" value="1"/>
</dbReference>
<evidence type="ECO:0000313" key="11">
    <source>
        <dbReference type="EMBL" id="CAD8876240.1"/>
    </source>
</evidence>
<feature type="chain" id="PRO_5030834001" description="Peptidase M13 C-terminal domain-containing protein" evidence="8">
    <location>
        <begin position="22"/>
        <end position="699"/>
    </location>
</feature>
<dbReference type="Pfam" id="PF01431">
    <property type="entry name" value="Peptidase_M13"/>
    <property type="match status" value="1"/>
</dbReference>
<dbReference type="SUPFAM" id="SSF55486">
    <property type="entry name" value="Metalloproteases ('zincins'), catalytic domain"/>
    <property type="match status" value="1"/>
</dbReference>
<sequence>MVSGTTMSSLLCLSLLSSSSAFFYVPYSPSFYSTVHPKDDFYLYANGSWLKNNPIPAGYPNWNSFLTLHVHSQENLKQILESLASKKSTEDSDGTITDEERKVSTFFKAAMDEEKIEKSGTEPLRPLLRECARIAAASSQGDRTGFAAGLARMADRGIALFFGVGVSPDAENADRSVAEVRQGGLGLPDRDYYFDEDRRETRDAYRNCIARFLTLLETSEGDAVADEDLLARHEELAGNVLALETDLAEAHMTRTENRDPHATYNKMSLAELASDLCDDNFDFARYLLEYSGKTTIEEVGNINVRNTQAIARAAQVARSADPETLLAYAQWKVAASCATYLSSSFVNAHFNFFEKHLQGTTELKPRWKRAMAFTETALGEALGKLYCQKHFDESSKQQALQIVEEVRKSLQRRLTEVDWITAESTREQALKKMDHFRVKIGYPDRWTDYAPLTIDETDGFLDMVLKARSFTNSVQNREMNAPTDRNKWFMTPQTINAYYHPSLNEVVFPAAILQPPFFTKDADPAVNFGAMGAVVGHEMTHGFDDKGKEFNYAGVLQNWWTEADGKEYDERVAVMVRQADEFEVHGRRVQGTLTSGENIADLGGLRLALRALERNDAFDESSKIDGFTPYQRFFLSWAQCWRQNITKERALQLITIDPHGPNSMRCNGVVSNMAEFHKAFDVGESDAMFCPENTRVDIW</sequence>
<dbReference type="CDD" id="cd08662">
    <property type="entry name" value="M13"/>
    <property type="match status" value="1"/>
</dbReference>
<dbReference type="AlphaFoldDB" id="A0A7S1B6F8"/>
<dbReference type="InterPro" id="IPR042089">
    <property type="entry name" value="Peptidase_M13_dom_2"/>
</dbReference>
<evidence type="ECO:0008006" key="12">
    <source>
        <dbReference type="Google" id="ProtNLM"/>
    </source>
</evidence>
<keyword evidence="8" id="KW-0732">Signal</keyword>
<evidence type="ECO:0000256" key="4">
    <source>
        <dbReference type="ARBA" id="ARBA00022723"/>
    </source>
</evidence>
<protein>
    <recommendedName>
        <fullName evidence="12">Peptidase M13 C-terminal domain-containing protein</fullName>
    </recommendedName>
</protein>
<dbReference type="Pfam" id="PF05649">
    <property type="entry name" value="Peptidase_M13_N"/>
    <property type="match status" value="1"/>
</dbReference>
<feature type="domain" description="Peptidase M13 C-terminal" evidence="9">
    <location>
        <begin position="496"/>
        <end position="694"/>
    </location>
</feature>
<proteinExistence type="inferred from homology"/>
<evidence type="ECO:0000256" key="5">
    <source>
        <dbReference type="ARBA" id="ARBA00022801"/>
    </source>
</evidence>